<comment type="cofactor">
    <cofactor evidence="1">
        <name>pyridoxal 5'-phosphate</name>
        <dbReference type="ChEBI" id="CHEBI:597326"/>
    </cofactor>
</comment>
<dbReference type="InterPro" id="IPR015421">
    <property type="entry name" value="PyrdxlP-dep_Trfase_major"/>
</dbReference>
<gene>
    <name evidence="3" type="ORF">PHPALM_14810</name>
</gene>
<dbReference type="InterPro" id="IPR050087">
    <property type="entry name" value="AON_synthase_class-II"/>
</dbReference>
<evidence type="ECO:0000313" key="3">
    <source>
        <dbReference type="EMBL" id="POM68960.1"/>
    </source>
</evidence>
<dbReference type="GO" id="GO:0046512">
    <property type="term" value="P:sphingosine biosynthetic process"/>
    <property type="evidence" value="ECO:0007669"/>
    <property type="project" value="TreeGrafter"/>
</dbReference>
<evidence type="ECO:0000313" key="4">
    <source>
        <dbReference type="Proteomes" id="UP000237271"/>
    </source>
</evidence>
<evidence type="ECO:0000256" key="1">
    <source>
        <dbReference type="ARBA" id="ARBA00001933"/>
    </source>
</evidence>
<organism evidence="3 4">
    <name type="scientific">Phytophthora palmivora</name>
    <dbReference type="NCBI Taxonomy" id="4796"/>
    <lineage>
        <taxon>Eukaryota</taxon>
        <taxon>Sar</taxon>
        <taxon>Stramenopiles</taxon>
        <taxon>Oomycota</taxon>
        <taxon>Peronosporomycetes</taxon>
        <taxon>Peronosporales</taxon>
        <taxon>Peronosporaceae</taxon>
        <taxon>Phytophthora</taxon>
    </lineage>
</organism>
<dbReference type="OrthoDB" id="65434at2759"/>
<dbReference type="AlphaFoldDB" id="A0A2P4XTS2"/>
<comment type="caution">
    <text evidence="3">The sequence shown here is derived from an EMBL/GenBank/DDBJ whole genome shotgun (WGS) entry which is preliminary data.</text>
</comment>
<protein>
    <submittedName>
        <fullName evidence="3">Serine palmitoyltransferase</fullName>
    </submittedName>
</protein>
<dbReference type="InterPro" id="IPR015424">
    <property type="entry name" value="PyrdxlP-dep_Trfase"/>
</dbReference>
<dbReference type="GO" id="GO:0046513">
    <property type="term" value="P:ceramide biosynthetic process"/>
    <property type="evidence" value="ECO:0007669"/>
    <property type="project" value="TreeGrafter"/>
</dbReference>
<evidence type="ECO:0000256" key="2">
    <source>
        <dbReference type="ARBA" id="ARBA00022679"/>
    </source>
</evidence>
<keyword evidence="4" id="KW-1185">Reference proteome</keyword>
<dbReference type="GO" id="GO:0004758">
    <property type="term" value="F:serine C-palmitoyltransferase activity"/>
    <property type="evidence" value="ECO:0007669"/>
    <property type="project" value="TreeGrafter"/>
</dbReference>
<proteinExistence type="predicted"/>
<dbReference type="PANTHER" id="PTHR13693">
    <property type="entry name" value="CLASS II AMINOTRANSFERASE/8-AMINO-7-OXONONANOATE SYNTHASE"/>
    <property type="match status" value="1"/>
</dbReference>
<dbReference type="SUPFAM" id="SSF53383">
    <property type="entry name" value="PLP-dependent transferases"/>
    <property type="match status" value="1"/>
</dbReference>
<accession>A0A2P4XTS2</accession>
<dbReference type="GO" id="GO:0017059">
    <property type="term" value="C:serine palmitoyltransferase complex"/>
    <property type="evidence" value="ECO:0007669"/>
    <property type="project" value="TreeGrafter"/>
</dbReference>
<name>A0A2P4XTS2_9STRA</name>
<sequence length="182" mass="20073">MTDQLMRPKDGFTAAKQFALASTAPPTEFGTTPVHIALEKALTKSIGKEAAIVYNMGYATNATSIPALTSKGKLILSDARPLSVVHVPRTHRPWKKIIVMFEGIYSIEREVVRLRELVDVTKKYKNCNYMDKLIALVVSANTRYGWIAASEEIINFICNSSSGAPVIAQQILMALNIFAGWD</sequence>
<keyword evidence="2" id="KW-0808">Transferase</keyword>
<dbReference type="GO" id="GO:0016020">
    <property type="term" value="C:membrane"/>
    <property type="evidence" value="ECO:0007669"/>
    <property type="project" value="GOC"/>
</dbReference>
<dbReference type="EMBL" id="NCKW01007985">
    <property type="protein sequence ID" value="POM68960.1"/>
    <property type="molecule type" value="Genomic_DNA"/>
</dbReference>
<reference evidence="3 4" key="1">
    <citation type="journal article" date="2017" name="Genome Biol. Evol.">
        <title>Phytophthora megakarya and P. palmivora, closely related causal agents of cacao black pod rot, underwent increases in genome sizes and gene numbers by different mechanisms.</title>
        <authorList>
            <person name="Ali S.S."/>
            <person name="Shao J."/>
            <person name="Lary D.J."/>
            <person name="Kronmiller B."/>
            <person name="Shen D."/>
            <person name="Strem M.D."/>
            <person name="Amoako-Attah I."/>
            <person name="Akrofi A.Y."/>
            <person name="Begoude B.A."/>
            <person name="Ten Hoopen G.M."/>
            <person name="Coulibaly K."/>
            <person name="Kebe B.I."/>
            <person name="Melnick R.L."/>
            <person name="Guiltinan M.J."/>
            <person name="Tyler B.M."/>
            <person name="Meinhardt L.W."/>
            <person name="Bailey B.A."/>
        </authorList>
    </citation>
    <scope>NUCLEOTIDE SEQUENCE [LARGE SCALE GENOMIC DNA]</scope>
    <source>
        <strain evidence="4">sbr112.9</strain>
    </source>
</reference>
<dbReference type="Proteomes" id="UP000237271">
    <property type="component" value="Unassembled WGS sequence"/>
</dbReference>
<dbReference type="PANTHER" id="PTHR13693:SF3">
    <property type="entry name" value="LD36009P"/>
    <property type="match status" value="1"/>
</dbReference>
<dbReference type="Gene3D" id="3.40.640.10">
    <property type="entry name" value="Type I PLP-dependent aspartate aminotransferase-like (Major domain)"/>
    <property type="match status" value="2"/>
</dbReference>